<dbReference type="OrthoDB" id="5416633at2"/>
<dbReference type="InterPro" id="IPR016181">
    <property type="entry name" value="Acyl_CoA_acyltransferase"/>
</dbReference>
<dbReference type="SUPFAM" id="SSF55729">
    <property type="entry name" value="Acyl-CoA N-acyltransferases (Nat)"/>
    <property type="match status" value="1"/>
</dbReference>
<keyword evidence="3" id="KW-1185">Reference proteome</keyword>
<organism evidence="2 3">
    <name type="scientific">Desulfoscipio geothermicus DSM 3669</name>
    <dbReference type="NCBI Taxonomy" id="1121426"/>
    <lineage>
        <taxon>Bacteria</taxon>
        <taxon>Bacillati</taxon>
        <taxon>Bacillota</taxon>
        <taxon>Clostridia</taxon>
        <taxon>Eubacteriales</taxon>
        <taxon>Desulfallaceae</taxon>
        <taxon>Desulfoscipio</taxon>
    </lineage>
</organism>
<dbReference type="GO" id="GO:0016747">
    <property type="term" value="F:acyltransferase activity, transferring groups other than amino-acyl groups"/>
    <property type="evidence" value="ECO:0007669"/>
    <property type="project" value="InterPro"/>
</dbReference>
<dbReference type="STRING" id="39060.SAMN05660706_13224"/>
<evidence type="ECO:0000259" key="1">
    <source>
        <dbReference type="PROSITE" id="PS51186"/>
    </source>
</evidence>
<sequence length="208" mass="23992">MINRMVHETPKGTVYIEGPCSDAHLAELTMNEKLTNFRPPEKQKGALMMITNMPHGMIYIARHEKEIVGYVTFHLPDESSRWIKHPRVLELGGIEISADWRRCGIAENILKVSFTNPVMDNYIVITMEMCWHWDTRNTKLDIWAYQRVLTNLFGTVGLQRVPTDDPDIIEHPANVLLARFGKNVTQNDIAIFESMRFHNKYGNAVNLL</sequence>
<evidence type="ECO:0000313" key="3">
    <source>
        <dbReference type="Proteomes" id="UP000199584"/>
    </source>
</evidence>
<dbReference type="PIRSF" id="PIRSF021278">
    <property type="entry name" value="AcuA"/>
    <property type="match status" value="1"/>
</dbReference>
<feature type="domain" description="N-acetyltransferase" evidence="1">
    <location>
        <begin position="16"/>
        <end position="182"/>
    </location>
</feature>
<dbReference type="CDD" id="cd04301">
    <property type="entry name" value="NAT_SF"/>
    <property type="match status" value="1"/>
</dbReference>
<dbReference type="RefSeq" id="WP_092486611.1">
    <property type="nucleotide sequence ID" value="NZ_FOYM01000032.1"/>
</dbReference>
<gene>
    <name evidence="2" type="ORF">SAMN05660706_13224</name>
</gene>
<name>A0A1I6EAK2_9FIRM</name>
<reference evidence="3" key="1">
    <citation type="submission" date="2016-10" db="EMBL/GenBank/DDBJ databases">
        <authorList>
            <person name="Varghese N."/>
            <person name="Submissions S."/>
        </authorList>
    </citation>
    <scope>NUCLEOTIDE SEQUENCE [LARGE SCALE GENOMIC DNA]</scope>
    <source>
        <strain evidence="3">DSM 3669</strain>
    </source>
</reference>
<dbReference type="Pfam" id="PF00583">
    <property type="entry name" value="Acetyltransf_1"/>
    <property type="match status" value="1"/>
</dbReference>
<proteinExistence type="predicted"/>
<dbReference type="GO" id="GO:0045150">
    <property type="term" value="P:acetoin catabolic process"/>
    <property type="evidence" value="ECO:0007669"/>
    <property type="project" value="InterPro"/>
</dbReference>
<dbReference type="PROSITE" id="PS51186">
    <property type="entry name" value="GNAT"/>
    <property type="match status" value="1"/>
</dbReference>
<accession>A0A1I6EAK2</accession>
<dbReference type="InterPro" id="IPR000182">
    <property type="entry name" value="GNAT_dom"/>
</dbReference>
<dbReference type="Gene3D" id="3.40.630.30">
    <property type="match status" value="1"/>
</dbReference>
<dbReference type="Proteomes" id="UP000199584">
    <property type="component" value="Unassembled WGS sequence"/>
</dbReference>
<dbReference type="GO" id="GO:0019152">
    <property type="term" value="F:acetoin dehydrogenase (NAD+) activity"/>
    <property type="evidence" value="ECO:0007669"/>
    <property type="project" value="InterPro"/>
</dbReference>
<dbReference type="EMBL" id="FOYM01000032">
    <property type="protein sequence ID" value="SFR14572.1"/>
    <property type="molecule type" value="Genomic_DNA"/>
</dbReference>
<protein>
    <submittedName>
        <fullName evidence="2">Acetoin utilization protein AcuA</fullName>
    </submittedName>
</protein>
<dbReference type="AlphaFoldDB" id="A0A1I6EAK2"/>
<dbReference type="InterPro" id="IPR024699">
    <property type="entry name" value="AcuA"/>
</dbReference>
<evidence type="ECO:0000313" key="2">
    <source>
        <dbReference type="EMBL" id="SFR14572.1"/>
    </source>
</evidence>